<proteinExistence type="predicted"/>
<dbReference type="EMBL" id="BLKX01000003">
    <property type="protein sequence ID" value="GFG83191.1"/>
    <property type="molecule type" value="Genomic_DNA"/>
</dbReference>
<evidence type="ECO:0000313" key="2">
    <source>
        <dbReference type="Proteomes" id="UP000465240"/>
    </source>
</evidence>
<keyword evidence="2" id="KW-1185">Reference proteome</keyword>
<reference evidence="1 2" key="1">
    <citation type="journal article" date="2019" name="Emerg. Microbes Infect.">
        <title>Comprehensive subspecies identification of 175 nontuberculous mycobacteria species based on 7547 genomic profiles.</title>
        <authorList>
            <person name="Matsumoto Y."/>
            <person name="Kinjo T."/>
            <person name="Motooka D."/>
            <person name="Nabeya D."/>
            <person name="Jung N."/>
            <person name="Uechi K."/>
            <person name="Horii T."/>
            <person name="Iida T."/>
            <person name="Fujita J."/>
            <person name="Nakamura S."/>
        </authorList>
    </citation>
    <scope>NUCLEOTIDE SEQUENCE [LARGE SCALE GENOMIC DNA]</scope>
    <source>
        <strain evidence="1 2">JCM 18565</strain>
    </source>
</reference>
<sequence>MAVRWGVDAEERPALVDEGVDPDDEQVVMAVAVVRWELSLLLGQGGWWVSSAIAEQPADEVAAAGASEIGCHTGWFTHVAGCRGLTFDVAWCRRAISGRAQFDDPVCGTAIVVGRLSSEVRQWPSRRIDERVAMSAATPMPG</sequence>
<comment type="caution">
    <text evidence="1">The sequence shown here is derived from an EMBL/GenBank/DDBJ whole genome shotgun (WGS) entry which is preliminary data.</text>
</comment>
<evidence type="ECO:0000313" key="1">
    <source>
        <dbReference type="EMBL" id="GFG83191.1"/>
    </source>
</evidence>
<protein>
    <recommendedName>
        <fullName evidence="3">DUF222 domain-containing protein</fullName>
    </recommendedName>
</protein>
<accession>A0ABQ1CG45</accession>
<gene>
    <name evidence="1" type="ORF">MPRG_64670</name>
</gene>
<organism evidence="1 2">
    <name type="scientific">Mycobacterium paragordonae</name>
    <dbReference type="NCBI Taxonomy" id="1389713"/>
    <lineage>
        <taxon>Bacteria</taxon>
        <taxon>Bacillati</taxon>
        <taxon>Actinomycetota</taxon>
        <taxon>Actinomycetes</taxon>
        <taxon>Mycobacteriales</taxon>
        <taxon>Mycobacteriaceae</taxon>
        <taxon>Mycobacterium</taxon>
    </lineage>
</organism>
<dbReference type="Proteomes" id="UP000465240">
    <property type="component" value="Unassembled WGS sequence"/>
</dbReference>
<evidence type="ECO:0008006" key="3">
    <source>
        <dbReference type="Google" id="ProtNLM"/>
    </source>
</evidence>
<name>A0ABQ1CG45_9MYCO</name>